<feature type="region of interest" description="Disordered" evidence="4">
    <location>
        <begin position="1"/>
        <end position="23"/>
    </location>
</feature>
<comment type="caution">
    <text evidence="6">The sequence shown here is derived from an EMBL/GenBank/DDBJ whole genome shotgun (WGS) entry which is preliminary data.</text>
</comment>
<dbReference type="RefSeq" id="WP_285486742.1">
    <property type="nucleotide sequence ID" value="NZ_BSTI01000004.1"/>
</dbReference>
<evidence type="ECO:0000256" key="1">
    <source>
        <dbReference type="ARBA" id="ARBA00001964"/>
    </source>
</evidence>
<evidence type="ECO:0000259" key="5">
    <source>
        <dbReference type="Pfam" id="PF00456"/>
    </source>
</evidence>
<comment type="cofactor">
    <cofactor evidence="1">
        <name>thiamine diphosphate</name>
        <dbReference type="ChEBI" id="CHEBI:58937"/>
    </cofactor>
</comment>
<dbReference type="SUPFAM" id="SSF52518">
    <property type="entry name" value="Thiamin diphosphate-binding fold (THDP-binding)"/>
    <property type="match status" value="1"/>
</dbReference>
<accession>A0A9W6VC12</accession>
<dbReference type="CDD" id="cd02012">
    <property type="entry name" value="TPP_TK"/>
    <property type="match status" value="1"/>
</dbReference>
<dbReference type="PANTHER" id="PTHR47514">
    <property type="entry name" value="TRANSKETOLASE N-TERMINAL SECTION-RELATED"/>
    <property type="match status" value="1"/>
</dbReference>
<comment type="similarity">
    <text evidence="2">Belongs to the transketolase family.</text>
</comment>
<evidence type="ECO:0000313" key="7">
    <source>
        <dbReference type="Proteomes" id="UP001165136"/>
    </source>
</evidence>
<organism evidence="6 7">
    <name type="scientific">Amycolatopsis taiwanensis</name>
    <dbReference type="NCBI Taxonomy" id="342230"/>
    <lineage>
        <taxon>Bacteria</taxon>
        <taxon>Bacillati</taxon>
        <taxon>Actinomycetota</taxon>
        <taxon>Actinomycetes</taxon>
        <taxon>Pseudonocardiales</taxon>
        <taxon>Pseudonocardiaceae</taxon>
        <taxon>Amycolatopsis</taxon>
    </lineage>
</organism>
<feature type="domain" description="Transketolase N-terminal" evidence="5">
    <location>
        <begin position="32"/>
        <end position="285"/>
    </location>
</feature>
<sequence length="298" mass="32388">MSVDATYSASASGGTATLDRGRPAASGELARRADWIRYHTVRLIDQAGLGHYSSTFSCAEILAVLYYHTLRLRPAEPDWPDRDRFLLGKGHVATGLWPVLADLGYFPQAWLGRFGQVGSPLNDHPNMRLAPGIDFSSGSLGHNLSVATGIALAGRMQRRDYRTFVLTGDGELQEGQVWEAVMAASHYRLGSLVAVVDANGFSGAGPTSEAMNIEPLGARFEAFGWQVHEVDGHDVPTLVSTLDALPDPSDSKPVCVIARTRKGKGVAMMEQAPQAWHLGLLEPEVREKVLEEISERLR</sequence>
<keyword evidence="7" id="KW-1185">Reference proteome</keyword>
<dbReference type="Proteomes" id="UP001165136">
    <property type="component" value="Unassembled WGS sequence"/>
</dbReference>
<dbReference type="InterPro" id="IPR029061">
    <property type="entry name" value="THDP-binding"/>
</dbReference>
<evidence type="ECO:0000256" key="3">
    <source>
        <dbReference type="ARBA" id="ARBA00023052"/>
    </source>
</evidence>
<gene>
    <name evidence="6" type="ORF">Atai01_22220</name>
</gene>
<dbReference type="PANTHER" id="PTHR47514:SF1">
    <property type="entry name" value="TRANSKETOLASE N-TERMINAL SECTION-RELATED"/>
    <property type="match status" value="1"/>
</dbReference>
<dbReference type="GO" id="GO:0000287">
    <property type="term" value="F:magnesium ion binding"/>
    <property type="evidence" value="ECO:0007669"/>
    <property type="project" value="UniProtKB-ARBA"/>
</dbReference>
<protein>
    <submittedName>
        <fullName evidence="6">Transketolase</fullName>
    </submittedName>
</protein>
<evidence type="ECO:0000313" key="6">
    <source>
        <dbReference type="EMBL" id="GLY65603.1"/>
    </source>
</evidence>
<reference evidence="6" key="1">
    <citation type="submission" date="2023-03" db="EMBL/GenBank/DDBJ databases">
        <title>Amycolatopsis taiwanensis NBRC 103393.</title>
        <authorList>
            <person name="Ichikawa N."/>
            <person name="Sato H."/>
            <person name="Tonouchi N."/>
        </authorList>
    </citation>
    <scope>NUCLEOTIDE SEQUENCE</scope>
    <source>
        <strain evidence="6">NBRC 103393</strain>
    </source>
</reference>
<feature type="compositionally biased region" description="Low complexity" evidence="4">
    <location>
        <begin position="1"/>
        <end position="17"/>
    </location>
</feature>
<evidence type="ECO:0000256" key="2">
    <source>
        <dbReference type="ARBA" id="ARBA00007131"/>
    </source>
</evidence>
<dbReference type="EMBL" id="BSTI01000004">
    <property type="protein sequence ID" value="GLY65603.1"/>
    <property type="molecule type" value="Genomic_DNA"/>
</dbReference>
<evidence type="ECO:0000256" key="4">
    <source>
        <dbReference type="SAM" id="MobiDB-lite"/>
    </source>
</evidence>
<name>A0A9W6VC12_9PSEU</name>
<dbReference type="AlphaFoldDB" id="A0A9W6VC12"/>
<dbReference type="Gene3D" id="3.40.50.970">
    <property type="match status" value="1"/>
</dbReference>
<dbReference type="Pfam" id="PF00456">
    <property type="entry name" value="Transketolase_N"/>
    <property type="match status" value="1"/>
</dbReference>
<dbReference type="InterPro" id="IPR005474">
    <property type="entry name" value="Transketolase_N"/>
</dbReference>
<proteinExistence type="inferred from homology"/>
<keyword evidence="3" id="KW-0786">Thiamine pyrophosphate</keyword>